<dbReference type="Proteomes" id="UP001377168">
    <property type="component" value="Unassembled WGS sequence"/>
</dbReference>
<evidence type="ECO:0000313" key="2">
    <source>
        <dbReference type="Proteomes" id="UP001377168"/>
    </source>
</evidence>
<dbReference type="EMBL" id="JBBKAJ010000022">
    <property type="protein sequence ID" value="MEJ8634908.1"/>
    <property type="molecule type" value="Genomic_DNA"/>
</dbReference>
<name>A0ACC6PTX2_9ACTN</name>
<accession>A0ACC6PTX2</accession>
<evidence type="ECO:0000313" key="1">
    <source>
        <dbReference type="EMBL" id="MEJ8634908.1"/>
    </source>
</evidence>
<protein>
    <submittedName>
        <fullName evidence="1">Uncharacterized protein</fullName>
    </submittedName>
</protein>
<organism evidence="1 2">
    <name type="scientific">Streptomyces achmelvichensis</name>
    <dbReference type="NCBI Taxonomy" id="3134111"/>
    <lineage>
        <taxon>Bacteria</taxon>
        <taxon>Bacillati</taxon>
        <taxon>Actinomycetota</taxon>
        <taxon>Actinomycetes</taxon>
        <taxon>Kitasatosporales</taxon>
        <taxon>Streptomycetaceae</taxon>
        <taxon>Streptomyces</taxon>
    </lineage>
</organism>
<sequence length="111" mass="11894">MTGRGCGSVALFVVAALATYLSFVFTFEMETLDGLRENRADIAYFFLRAAAVATAAAMVFAGRRSRLAVLATACLAVSLVWRLNTLAPALHCGDSNSVARNADGTYDCYDR</sequence>
<keyword evidence="2" id="KW-1185">Reference proteome</keyword>
<comment type="caution">
    <text evidence="1">The sequence shown here is derived from an EMBL/GenBank/DDBJ whole genome shotgun (WGS) entry which is preliminary data.</text>
</comment>
<reference evidence="1" key="1">
    <citation type="submission" date="2024-03" db="EMBL/GenBank/DDBJ databases">
        <title>Novel Streptomyces species of biotechnological and ecological value are a feature of Machair soil.</title>
        <authorList>
            <person name="Prole J.R."/>
            <person name="Goodfellow M."/>
            <person name="Allenby N."/>
            <person name="Ward A.C."/>
        </authorList>
    </citation>
    <scope>NUCLEOTIDE SEQUENCE</scope>
    <source>
        <strain evidence="1">MS2.AVA.5</strain>
    </source>
</reference>
<gene>
    <name evidence="1" type="ORF">WKI67_16080</name>
</gene>
<proteinExistence type="predicted"/>